<protein>
    <submittedName>
        <fullName evidence="1">Uncharacterized protein</fullName>
    </submittedName>
</protein>
<dbReference type="AlphaFoldDB" id="N1QDB8"/>
<evidence type="ECO:0000313" key="1">
    <source>
        <dbReference type="EMBL" id="EMF09311.1"/>
    </source>
</evidence>
<dbReference type="Proteomes" id="UP000016931">
    <property type="component" value="Unassembled WGS sequence"/>
</dbReference>
<organism evidence="1 2">
    <name type="scientific">Sphaerulina musiva (strain SO2202)</name>
    <name type="common">Poplar stem canker fungus</name>
    <name type="synonym">Septoria musiva</name>
    <dbReference type="NCBI Taxonomy" id="692275"/>
    <lineage>
        <taxon>Eukaryota</taxon>
        <taxon>Fungi</taxon>
        <taxon>Dikarya</taxon>
        <taxon>Ascomycota</taxon>
        <taxon>Pezizomycotina</taxon>
        <taxon>Dothideomycetes</taxon>
        <taxon>Dothideomycetidae</taxon>
        <taxon>Mycosphaerellales</taxon>
        <taxon>Mycosphaerellaceae</taxon>
        <taxon>Sphaerulina</taxon>
    </lineage>
</organism>
<dbReference type="GeneID" id="27906341"/>
<proteinExistence type="predicted"/>
<dbReference type="OrthoDB" id="5392716at2759"/>
<sequence length="106" mass="12870">RIQKEIGFIKQVPAERHTEAEVEIAIVLSEELSKSSVKTYRRRNLYIYLRSRTNLIRRDRVYCIYKLLNPNGVQRRRDKAREYYSAIITPRLMYVLSIDAYYKFEY</sequence>
<feature type="non-terminal residue" evidence="1">
    <location>
        <position position="1"/>
    </location>
</feature>
<keyword evidence="2" id="KW-1185">Reference proteome</keyword>
<gene>
    <name evidence="1" type="ORF">SEPMUDRAFT_51826</name>
</gene>
<accession>N1QDB8</accession>
<evidence type="ECO:0000313" key="2">
    <source>
        <dbReference type="Proteomes" id="UP000016931"/>
    </source>
</evidence>
<reference evidence="1 2" key="1">
    <citation type="journal article" date="2012" name="PLoS Pathog.">
        <title>Diverse lifestyles and strategies of plant pathogenesis encoded in the genomes of eighteen Dothideomycetes fungi.</title>
        <authorList>
            <person name="Ohm R.A."/>
            <person name="Feau N."/>
            <person name="Henrissat B."/>
            <person name="Schoch C.L."/>
            <person name="Horwitz B.A."/>
            <person name="Barry K.W."/>
            <person name="Condon B.J."/>
            <person name="Copeland A.C."/>
            <person name="Dhillon B."/>
            <person name="Glaser F."/>
            <person name="Hesse C.N."/>
            <person name="Kosti I."/>
            <person name="LaButti K."/>
            <person name="Lindquist E.A."/>
            <person name="Lucas S."/>
            <person name="Salamov A.A."/>
            <person name="Bradshaw R.E."/>
            <person name="Ciuffetti L."/>
            <person name="Hamelin R.C."/>
            <person name="Kema G.H.J."/>
            <person name="Lawrence C."/>
            <person name="Scott J.A."/>
            <person name="Spatafora J.W."/>
            <person name="Turgeon B.G."/>
            <person name="de Wit P.J.G.M."/>
            <person name="Zhong S."/>
            <person name="Goodwin S.B."/>
            <person name="Grigoriev I.V."/>
        </authorList>
    </citation>
    <scope>NUCLEOTIDE SEQUENCE [LARGE SCALE GENOMIC DNA]</scope>
    <source>
        <strain evidence="1 2">SO2202</strain>
    </source>
</reference>
<dbReference type="EMBL" id="KB456269">
    <property type="protein sequence ID" value="EMF09311.1"/>
    <property type="molecule type" value="Genomic_DNA"/>
</dbReference>
<dbReference type="HOGENOM" id="CLU_2229667_0_0_1"/>
<dbReference type="RefSeq" id="XP_016757432.1">
    <property type="nucleotide sequence ID" value="XM_016909204.1"/>
</dbReference>
<name>N1QDB8_SPHMS</name>